<evidence type="ECO:0000256" key="2">
    <source>
        <dbReference type="SAM" id="Phobius"/>
    </source>
</evidence>
<keyword evidence="2" id="KW-0812">Transmembrane</keyword>
<feature type="compositionally biased region" description="Low complexity" evidence="1">
    <location>
        <begin position="259"/>
        <end position="268"/>
    </location>
</feature>
<dbReference type="InterPro" id="IPR011990">
    <property type="entry name" value="TPR-like_helical_dom_sf"/>
</dbReference>
<organism evidence="3 4">
    <name type="scientific">Bremerella cremea</name>
    <dbReference type="NCBI Taxonomy" id="1031537"/>
    <lineage>
        <taxon>Bacteria</taxon>
        <taxon>Pseudomonadati</taxon>
        <taxon>Planctomycetota</taxon>
        <taxon>Planctomycetia</taxon>
        <taxon>Pirellulales</taxon>
        <taxon>Pirellulaceae</taxon>
        <taxon>Bremerella</taxon>
    </lineage>
</organism>
<feature type="compositionally biased region" description="Low complexity" evidence="1">
    <location>
        <begin position="276"/>
        <end position="289"/>
    </location>
</feature>
<dbReference type="AlphaFoldDB" id="A0A368KVK9"/>
<feature type="compositionally biased region" description="Basic and acidic residues" evidence="1">
    <location>
        <begin position="387"/>
        <end position="397"/>
    </location>
</feature>
<name>A0A368KVK9_9BACT</name>
<feature type="region of interest" description="Disordered" evidence="1">
    <location>
        <begin position="234"/>
        <end position="406"/>
    </location>
</feature>
<dbReference type="Proteomes" id="UP000253562">
    <property type="component" value="Unassembled WGS sequence"/>
</dbReference>
<gene>
    <name evidence="3" type="ORF">DTL42_04430</name>
</gene>
<accession>A0A368KVK9</accession>
<feature type="compositionally biased region" description="Basic and acidic residues" evidence="1">
    <location>
        <begin position="311"/>
        <end position="377"/>
    </location>
</feature>
<dbReference type="OrthoDB" id="265362at2"/>
<keyword evidence="2" id="KW-1133">Transmembrane helix</keyword>
<sequence length="406" mass="43552">MKSERRHEIQENSLAHFLEGAFEAARPHAALVGGIILAVVLAYIAYVVVALNSSGPIQDKEWQAVFTTLDQSFRVEDNDVAQKKVADEFASIAKEYGKSRPALWSEYFYGQQSLSQASDVAFSDPKSATADLDRAVQTFQKVYDETDLPVLKVKALWSMAEAYELQATPESLGKAKANFEEITKIWPDTNTAKLAQDRLDRLNNPDISGKDGFYAWYRTQDFAAHTAEAAAKNRSPLDGGIPGMDMNLEAPAGSLFDNPGTGTPAAGTGIPGLGSPGTTPLPGTETDTLFTPSLDLDAADGESMPQPSSFTEKEEAAASEKPADQPMKTEEPAEPKAETPAEPAKPAEEAPKAEVPAKEEPAKEEPAKEEAAPEKPAAETPAEPAPEEPKTEEKPAEGEQAPADPK</sequence>
<evidence type="ECO:0000313" key="3">
    <source>
        <dbReference type="EMBL" id="RCS54399.1"/>
    </source>
</evidence>
<reference evidence="3 4" key="1">
    <citation type="submission" date="2018-07" db="EMBL/GenBank/DDBJ databases">
        <title>Comparative genomes isolates from brazilian mangrove.</title>
        <authorList>
            <person name="De Araujo J.E."/>
            <person name="Taketani R.G."/>
            <person name="Silva M.C.P."/>
            <person name="Lourenco M.V."/>
            <person name="Oliveira V.M."/>
            <person name="Andreote F.D."/>
        </authorList>
    </citation>
    <scope>NUCLEOTIDE SEQUENCE [LARGE SCALE GENOMIC DNA]</scope>
    <source>
        <strain evidence="3 4">HEX PRIS-MGV</strain>
    </source>
</reference>
<keyword evidence="2" id="KW-0472">Membrane</keyword>
<evidence type="ECO:0000313" key="4">
    <source>
        <dbReference type="Proteomes" id="UP000253562"/>
    </source>
</evidence>
<comment type="caution">
    <text evidence="3">The sequence shown here is derived from an EMBL/GenBank/DDBJ whole genome shotgun (WGS) entry which is preliminary data.</text>
</comment>
<dbReference type="Gene3D" id="1.25.40.10">
    <property type="entry name" value="Tetratricopeptide repeat domain"/>
    <property type="match status" value="1"/>
</dbReference>
<evidence type="ECO:0008006" key="5">
    <source>
        <dbReference type="Google" id="ProtNLM"/>
    </source>
</evidence>
<proteinExistence type="predicted"/>
<feature type="transmembrane region" description="Helical" evidence="2">
    <location>
        <begin position="29"/>
        <end position="51"/>
    </location>
</feature>
<dbReference type="RefSeq" id="WP_114367465.1">
    <property type="nucleotide sequence ID" value="NZ_QPEX01000010.1"/>
</dbReference>
<evidence type="ECO:0000256" key="1">
    <source>
        <dbReference type="SAM" id="MobiDB-lite"/>
    </source>
</evidence>
<dbReference type="EMBL" id="QPEX01000010">
    <property type="protein sequence ID" value="RCS54399.1"/>
    <property type="molecule type" value="Genomic_DNA"/>
</dbReference>
<protein>
    <recommendedName>
        <fullName evidence="5">Tetratricopeptide repeat protein</fullName>
    </recommendedName>
</protein>